<keyword evidence="6 12" id="KW-0175">Coiled coil</keyword>
<dbReference type="FunFam" id="3.80.10.10:FF:000323">
    <property type="entry name" value="Leucine-rich repeat-containing protein 49 isoform 1"/>
    <property type="match status" value="1"/>
</dbReference>
<reference evidence="14" key="2">
    <citation type="journal article" date="2020" name="Biotechnol. Bioeng.">
        <title>Chromosome-scale scaffolds for the Chinese hamster reference genome assembly to facilitate the study of the CHO epigenome.</title>
        <authorList>
            <person name="Hilliard W."/>
            <person name="MacDonald M."/>
            <person name="Lee K.H."/>
        </authorList>
    </citation>
    <scope>NUCLEOTIDE SEQUENCE [LARGE SCALE GENOMIC DNA]</scope>
    <source>
        <strain evidence="14">17A/GY</strain>
    </source>
</reference>
<evidence type="ECO:0000256" key="6">
    <source>
        <dbReference type="ARBA" id="ARBA00023054"/>
    </source>
</evidence>
<dbReference type="InterPro" id="IPR050576">
    <property type="entry name" value="Cilia_flagella_integrity"/>
</dbReference>
<dbReference type="SUPFAM" id="SSF52058">
    <property type="entry name" value="L domain-like"/>
    <property type="match status" value="1"/>
</dbReference>
<keyword evidence="7" id="KW-0206">Cytoskeleton</keyword>
<feature type="region of interest" description="Disordered" evidence="13">
    <location>
        <begin position="360"/>
        <end position="379"/>
    </location>
</feature>
<accession>A0A9J7FYA2</accession>
<dbReference type="InterPro" id="IPR003591">
    <property type="entry name" value="Leu-rich_rpt_typical-subtyp"/>
</dbReference>
<sequence>MIPGKYRSVSGRAANNVNCGLHLVIQTSSLSDKNKVELKLNRETPSFPGRLLQHDLEKNYSNRQGDHINLVSSSMPSFPILQRSSEEKILYSDRLTLERQKLTVCPIIDGEEHLRLLNFQHNFITRIQNISNLQRLIFLDLYDNQIEEISGLSTLRSLRVLLLGKNRIKKISNLENLKNLDVLDLHGNQITKIENVNHLCDLRVLNLARNLLSHVDNLNGLDSLTELNLRHNQITFVRDVDNLPCLQRLFLSFNNISSFDNVSCLAESTSLSDITFDGNPIAQESWYKHTVLQNMMQLRQLDMKRITEEERRVASVVAKKEEEKKRESHKQSLLKEKKRLTINNVARKWDLQQRVANLTISQDRKDSESPPQEPCKIDGSAISAFPEETGSLDPGLSNALQGLSVTETHLVEIDGDTLSLYGSGALECLDRNWSIQTASMVTTVSFTFIEFDEIVQVLPKLKMKFPNSLHLKFRETNLVMLQQFNALAQLRRVDQLTIDPQGNPVVNFTLWKYYVLFRLSHFSMQKINGTEVTQNDMIMAERLFGILAHVASSELPQYRMISILGDARKKQFRYLLESKCKKTGIISEDTSDSKRLMGENTNRATLNYTTREFYHEKLEEIKDKKKFCKMYVEDLVKETTAINMKNEALQKLWPQMFIELVRDAVIEIRSKDSYMKLCLQQITDQK</sequence>
<dbReference type="InterPro" id="IPR025875">
    <property type="entry name" value="Leu-rich_rpt_4"/>
</dbReference>
<dbReference type="PANTHER" id="PTHR45973">
    <property type="entry name" value="PROTEIN PHOSPHATASE 1 REGULATORY SUBUNIT SDS22-RELATED"/>
    <property type="match status" value="1"/>
</dbReference>
<evidence type="ECO:0000313" key="14">
    <source>
        <dbReference type="Proteomes" id="UP001108280"/>
    </source>
</evidence>
<dbReference type="GO" id="GO:0005874">
    <property type="term" value="C:microtubule"/>
    <property type="evidence" value="ECO:0007669"/>
    <property type="project" value="UniProtKB-KW"/>
</dbReference>
<organism evidence="14 15">
    <name type="scientific">Cricetulus griseus</name>
    <name type="common">Chinese hamster</name>
    <name type="synonym">Cricetulus barabensis griseus</name>
    <dbReference type="NCBI Taxonomy" id="10029"/>
    <lineage>
        <taxon>Eukaryota</taxon>
        <taxon>Metazoa</taxon>
        <taxon>Chordata</taxon>
        <taxon>Craniata</taxon>
        <taxon>Vertebrata</taxon>
        <taxon>Euteleostomi</taxon>
        <taxon>Mammalia</taxon>
        <taxon>Eutheria</taxon>
        <taxon>Euarchontoglires</taxon>
        <taxon>Glires</taxon>
        <taxon>Rodentia</taxon>
        <taxon>Myomorpha</taxon>
        <taxon>Muroidea</taxon>
        <taxon>Cricetidae</taxon>
        <taxon>Cricetinae</taxon>
        <taxon>Cricetulus</taxon>
    </lineage>
</organism>
<dbReference type="PROSITE" id="PS51450">
    <property type="entry name" value="LRR"/>
    <property type="match status" value="7"/>
</dbReference>
<dbReference type="SMART" id="SM00365">
    <property type="entry name" value="LRR_SD22"/>
    <property type="match status" value="7"/>
</dbReference>
<dbReference type="RefSeq" id="XP_027270648.1">
    <property type="nucleotide sequence ID" value="XM_027414847.2"/>
</dbReference>
<gene>
    <name evidence="15" type="primary">Lrrc49</name>
</gene>
<protein>
    <recommendedName>
        <fullName evidence="10">Leucine-rich repeat-containing protein 49</fullName>
    </recommendedName>
    <alternativeName>
        <fullName evidence="11">Tubulin polyglutamylase complex subunit 4</fullName>
    </alternativeName>
</protein>
<dbReference type="InterPro" id="IPR032675">
    <property type="entry name" value="LRR_dom_sf"/>
</dbReference>
<dbReference type="FunFam" id="3.80.10.10:FF:000272">
    <property type="entry name" value="Leucine rich repeat containing 49"/>
    <property type="match status" value="1"/>
</dbReference>
<proteinExistence type="predicted"/>
<evidence type="ECO:0000256" key="12">
    <source>
        <dbReference type="SAM" id="Coils"/>
    </source>
</evidence>
<dbReference type="Gene3D" id="3.80.10.10">
    <property type="entry name" value="Ribonuclease Inhibitor"/>
    <property type="match status" value="2"/>
</dbReference>
<name>A0A9J7FYA2_CRIGR</name>
<dbReference type="PANTHER" id="PTHR45973:SF8">
    <property type="entry name" value="LEUCINE-RICH REPEAT-CONTAINING PROTEIN 49"/>
    <property type="match status" value="1"/>
</dbReference>
<evidence type="ECO:0000256" key="10">
    <source>
        <dbReference type="ARBA" id="ARBA00071458"/>
    </source>
</evidence>
<comment type="subcellular location">
    <subcellularLocation>
        <location evidence="1">Cytoplasm</location>
        <location evidence="1">Cytoskeleton</location>
        <location evidence="1">Microtubule organizing center</location>
        <location evidence="1">Centrosome</location>
        <location evidence="1">Centriolar satellite</location>
    </subcellularLocation>
</comment>
<comment type="subunit">
    <text evidence="9">Part of the neuronal tubulin polyglutamylase complex which contains TPGS1, TPGS2, TTLL1, LRRC49 and NICN1. Interacts with PCM1; TTLL1, TPGS1, TPGS2 and LRRC49.</text>
</comment>
<keyword evidence="3" id="KW-0433">Leucine-rich repeat</keyword>
<keyword evidence="5" id="KW-0677">Repeat</keyword>
<evidence type="ECO:0000256" key="4">
    <source>
        <dbReference type="ARBA" id="ARBA00022701"/>
    </source>
</evidence>
<feature type="coiled-coil region" evidence="12">
    <location>
        <begin position="306"/>
        <end position="339"/>
    </location>
</feature>
<evidence type="ECO:0000256" key="13">
    <source>
        <dbReference type="SAM" id="MobiDB-lite"/>
    </source>
</evidence>
<evidence type="ECO:0000256" key="5">
    <source>
        <dbReference type="ARBA" id="ARBA00022737"/>
    </source>
</evidence>
<keyword evidence="14" id="KW-1185">Reference proteome</keyword>
<evidence type="ECO:0000313" key="15">
    <source>
        <dbReference type="RefSeq" id="XP_027270648.1"/>
    </source>
</evidence>
<keyword evidence="4" id="KW-0493">Microtubule</keyword>
<dbReference type="GO" id="GO:0034451">
    <property type="term" value="C:centriolar satellite"/>
    <property type="evidence" value="ECO:0007669"/>
    <property type="project" value="UniProtKB-SubCell"/>
</dbReference>
<evidence type="ECO:0000256" key="2">
    <source>
        <dbReference type="ARBA" id="ARBA00022490"/>
    </source>
</evidence>
<dbReference type="GeneID" id="100752897"/>
<keyword evidence="2" id="KW-0963">Cytoplasm</keyword>
<dbReference type="Proteomes" id="UP001108280">
    <property type="component" value="Chromosome 4"/>
</dbReference>
<evidence type="ECO:0000256" key="11">
    <source>
        <dbReference type="ARBA" id="ARBA00083074"/>
    </source>
</evidence>
<dbReference type="InterPro" id="IPR001611">
    <property type="entry name" value="Leu-rich_rpt"/>
</dbReference>
<dbReference type="CTD" id="54839"/>
<evidence type="ECO:0000256" key="3">
    <source>
        <dbReference type="ARBA" id="ARBA00022614"/>
    </source>
</evidence>
<dbReference type="Pfam" id="PF12799">
    <property type="entry name" value="LRR_4"/>
    <property type="match status" value="1"/>
</dbReference>
<dbReference type="Pfam" id="PF14580">
    <property type="entry name" value="LRR_9"/>
    <property type="match status" value="1"/>
</dbReference>
<evidence type="ECO:0000256" key="9">
    <source>
        <dbReference type="ARBA" id="ARBA00064312"/>
    </source>
</evidence>
<comment type="function">
    <text evidence="8">Subunit of the tubulin polyglutamylase complex (TPGC). The complex mediates cilia and flagella polyglutamylation which is essential for their biogenesis and motility.</text>
</comment>
<dbReference type="SMART" id="SM00369">
    <property type="entry name" value="LRR_TYP"/>
    <property type="match status" value="5"/>
</dbReference>
<dbReference type="AlphaFoldDB" id="A0A9J7FYA2"/>
<evidence type="ECO:0000256" key="7">
    <source>
        <dbReference type="ARBA" id="ARBA00023212"/>
    </source>
</evidence>
<evidence type="ECO:0000256" key="8">
    <source>
        <dbReference type="ARBA" id="ARBA00056950"/>
    </source>
</evidence>
<reference evidence="14" key="1">
    <citation type="journal article" date="2018" name="Biotechnol. Bioeng.">
        <title>A reference genome of the Chinese hamster based on a hybrid assembly strategy.</title>
        <authorList>
            <person name="Rupp O."/>
            <person name="MacDonald M.L."/>
            <person name="Li S."/>
            <person name="Dhiman H."/>
            <person name="Polson S."/>
            <person name="Griep S."/>
            <person name="Heffner K."/>
            <person name="Hernandez I."/>
            <person name="Brinkrolf K."/>
            <person name="Jadhav V."/>
            <person name="Samoudi M."/>
            <person name="Hao H."/>
            <person name="Kingham B."/>
            <person name="Goesmann A."/>
            <person name="Betenbaugh M.J."/>
            <person name="Lewis N.E."/>
            <person name="Borth N."/>
            <person name="Lee K.H."/>
        </authorList>
    </citation>
    <scope>NUCLEOTIDE SEQUENCE [LARGE SCALE GENOMIC DNA]</scope>
    <source>
        <strain evidence="14">17A/GY</strain>
    </source>
</reference>
<reference evidence="15" key="3">
    <citation type="submission" date="2025-08" db="UniProtKB">
        <authorList>
            <consortium name="RefSeq"/>
        </authorList>
    </citation>
    <scope>IDENTIFICATION</scope>
    <source>
        <strain evidence="15">17A/GY</strain>
        <tissue evidence="15">Liver</tissue>
    </source>
</reference>
<evidence type="ECO:0000256" key="1">
    <source>
        <dbReference type="ARBA" id="ARBA00004607"/>
    </source>
</evidence>